<dbReference type="KEGG" id="crq:GCK72_021100"/>
<protein>
    <recommendedName>
        <fullName evidence="2">F-box domain-containing protein</fullName>
    </recommendedName>
</protein>
<keyword evidence="1" id="KW-1133">Transmembrane helix</keyword>
<accession>E3N0L7</accession>
<dbReference type="AlphaFoldDB" id="E3N0L7"/>
<gene>
    <name evidence="3" type="ORF">CRE_10505</name>
</gene>
<keyword evidence="4" id="KW-1185">Reference proteome</keyword>
<dbReference type="GeneID" id="9828034"/>
<dbReference type="HOGENOM" id="CLU_028840_5_1_1"/>
<keyword evidence="1" id="KW-0472">Membrane</keyword>
<evidence type="ECO:0000313" key="3">
    <source>
        <dbReference type="EMBL" id="EFP13561.1"/>
    </source>
</evidence>
<proteinExistence type="predicted"/>
<dbReference type="Pfam" id="PF07735">
    <property type="entry name" value="FBA_2"/>
    <property type="match status" value="1"/>
</dbReference>
<dbReference type="OrthoDB" id="9010513at2759"/>
<dbReference type="RefSeq" id="XP_003098040.2">
    <property type="nucleotide sequence ID" value="XM_003097992.2"/>
</dbReference>
<dbReference type="InterPro" id="IPR001810">
    <property type="entry name" value="F-box_dom"/>
</dbReference>
<dbReference type="InParanoid" id="E3N0L7"/>
<feature type="transmembrane region" description="Helical" evidence="1">
    <location>
        <begin position="376"/>
        <end position="399"/>
    </location>
</feature>
<dbReference type="InterPro" id="IPR053222">
    <property type="entry name" value="Zygotic_Embryogenesis-Asso"/>
</dbReference>
<dbReference type="Proteomes" id="UP000008281">
    <property type="component" value="Unassembled WGS sequence"/>
</dbReference>
<dbReference type="CTD" id="9828034"/>
<dbReference type="InterPro" id="IPR012885">
    <property type="entry name" value="F-box_Sdz-33"/>
</dbReference>
<reference evidence="3" key="1">
    <citation type="submission" date="2007-07" db="EMBL/GenBank/DDBJ databases">
        <title>PCAP assembly of the Caenorhabditis remanei genome.</title>
        <authorList>
            <consortium name="The Caenorhabditis remanei Sequencing Consortium"/>
            <person name="Wilson R.K."/>
        </authorList>
    </citation>
    <scope>NUCLEOTIDE SEQUENCE [LARGE SCALE GENOMIC DNA]</scope>
    <source>
        <strain evidence="3">PB4641</strain>
    </source>
</reference>
<dbReference type="PANTHER" id="PTHR22899">
    <property type="entry name" value="CYCLIN-RELATED F-BOX FAMILY"/>
    <property type="match status" value="1"/>
</dbReference>
<feature type="domain" description="F-box" evidence="2">
    <location>
        <begin position="4"/>
        <end position="51"/>
    </location>
</feature>
<keyword evidence="1" id="KW-0812">Transmembrane</keyword>
<organism evidence="4">
    <name type="scientific">Caenorhabditis remanei</name>
    <name type="common">Caenorhabditis vulgaris</name>
    <dbReference type="NCBI Taxonomy" id="31234"/>
    <lineage>
        <taxon>Eukaryota</taxon>
        <taxon>Metazoa</taxon>
        <taxon>Ecdysozoa</taxon>
        <taxon>Nematoda</taxon>
        <taxon>Chromadorea</taxon>
        <taxon>Rhabditida</taxon>
        <taxon>Rhabditina</taxon>
        <taxon>Rhabditomorpha</taxon>
        <taxon>Rhabditoidea</taxon>
        <taxon>Rhabditidae</taxon>
        <taxon>Peloderinae</taxon>
        <taxon>Caenorhabditis</taxon>
    </lineage>
</organism>
<evidence type="ECO:0000256" key="1">
    <source>
        <dbReference type="SAM" id="Phobius"/>
    </source>
</evidence>
<feature type="transmembrane region" description="Helical" evidence="1">
    <location>
        <begin position="411"/>
        <end position="430"/>
    </location>
</feature>
<sequence length="432" mass="50883">MTTTFPLLRLPYLVLMPVLEHMEFMDRIALSILSKRARMYVKLLKMKSKSINLILKDNKIEMIVFFDISKELRVDMYIDVLQRSNFIGYQPCVSWCDGSLLPVDYVLSIMDVTHCKSINHFVVSEISEHDCIPIAAKLPKIDEVVVEYDWSSKDLSYETLFQKERRLLRILRTVLPASSAVTISYRFHNHNHLREILKGNFDAVILKCSDNRITLNDLWITSAKTLKLHTETVNVRDLNRYFKLWTKKICNDRLEYLKVKIYGNINMNLLLEGLNAVPVPIETKREFLVLGNVKQVRWYDEITSEFDITRADGRQATIRLKRRVYDYIQFYVWPESTKDTTHVEPIQSSLISTFYNSCIDPFDRLFLCFLLSCQSFVISFICSFLSISFYLLSSLFIFFSTNFNWIRDYDVLFIYLVLLTVLRACCYIYLLL</sequence>
<dbReference type="Pfam" id="PF00646">
    <property type="entry name" value="F-box"/>
    <property type="match status" value="1"/>
</dbReference>
<evidence type="ECO:0000313" key="4">
    <source>
        <dbReference type="Proteomes" id="UP000008281"/>
    </source>
</evidence>
<dbReference type="EMBL" id="DS268506">
    <property type="protein sequence ID" value="EFP13561.1"/>
    <property type="molecule type" value="Genomic_DNA"/>
</dbReference>
<evidence type="ECO:0000259" key="2">
    <source>
        <dbReference type="PROSITE" id="PS50181"/>
    </source>
</evidence>
<name>E3N0L7_CAERE</name>
<dbReference type="PROSITE" id="PS50181">
    <property type="entry name" value="FBOX"/>
    <property type="match status" value="1"/>
</dbReference>